<dbReference type="Pfam" id="PF14317">
    <property type="entry name" value="YcxB"/>
    <property type="match status" value="1"/>
</dbReference>
<comment type="caution">
    <text evidence="3">The sequence shown here is derived from an EMBL/GenBank/DDBJ whole genome shotgun (WGS) entry which is preliminary data.</text>
</comment>
<keyword evidence="1" id="KW-1133">Transmembrane helix</keyword>
<keyword evidence="1" id="KW-0812">Transmembrane</keyword>
<dbReference type="AlphaFoldDB" id="A0A844F2A8"/>
<protein>
    <submittedName>
        <fullName evidence="3">YcxB family protein</fullName>
    </submittedName>
</protein>
<feature type="domain" description="YcxB-like C-terminal" evidence="2">
    <location>
        <begin position="105"/>
        <end position="165"/>
    </location>
</feature>
<organism evidence="3 4">
    <name type="scientific">Clostridium scindens (strain JCM 10418 / VPI 12708)</name>
    <dbReference type="NCBI Taxonomy" id="29347"/>
    <lineage>
        <taxon>Bacteria</taxon>
        <taxon>Bacillati</taxon>
        <taxon>Bacillota</taxon>
        <taxon>Clostridia</taxon>
        <taxon>Lachnospirales</taxon>
        <taxon>Lachnospiraceae</taxon>
    </lineage>
</organism>
<evidence type="ECO:0000256" key="1">
    <source>
        <dbReference type="SAM" id="Phobius"/>
    </source>
</evidence>
<feature type="transmembrane region" description="Helical" evidence="1">
    <location>
        <begin position="33"/>
        <end position="51"/>
    </location>
</feature>
<reference evidence="3 4" key="1">
    <citation type="submission" date="2019-08" db="EMBL/GenBank/DDBJ databases">
        <title>In-depth cultivation of the pig gut microbiome towards novel bacterial diversity and tailored functional studies.</title>
        <authorList>
            <person name="Wylensek D."/>
            <person name="Hitch T.C.A."/>
            <person name="Clavel T."/>
        </authorList>
    </citation>
    <scope>NUCLEOTIDE SEQUENCE [LARGE SCALE GENOMIC DNA]</scope>
    <source>
        <strain evidence="3 4">BL-389-WT-3D</strain>
    </source>
</reference>
<proteinExistence type="predicted"/>
<sequence length="171" mass="19750">MIKYKMDLSEEKKDAAINIALESKGNIRKRQKLKPICYILSILEIIIGIYYCTKASYTSGIILLLLGIFIAILGYTAKDFQRYVLKKSEKLLDKSFRSGIVEYTFDTKGITISSNIGESINYWNAFKEYGTFGEYIYVKRKDNKMILIDKNDLTNEEKDELLRLLACNLPQ</sequence>
<evidence type="ECO:0000259" key="2">
    <source>
        <dbReference type="Pfam" id="PF14317"/>
    </source>
</evidence>
<name>A0A844F2A8_CLOSV</name>
<evidence type="ECO:0000313" key="3">
    <source>
        <dbReference type="EMBL" id="MSS39798.1"/>
    </source>
</evidence>
<feature type="transmembrane region" description="Helical" evidence="1">
    <location>
        <begin position="57"/>
        <end position="77"/>
    </location>
</feature>
<accession>A0A844F2A8</accession>
<evidence type="ECO:0000313" key="4">
    <source>
        <dbReference type="Proteomes" id="UP000462363"/>
    </source>
</evidence>
<dbReference type="EMBL" id="VUMB01000008">
    <property type="protein sequence ID" value="MSS39798.1"/>
    <property type="molecule type" value="Genomic_DNA"/>
</dbReference>
<dbReference type="InterPro" id="IPR025588">
    <property type="entry name" value="YcxB-like_C"/>
</dbReference>
<dbReference type="RefSeq" id="WP_154322517.1">
    <property type="nucleotide sequence ID" value="NZ_CAMDTP010000017.1"/>
</dbReference>
<gene>
    <name evidence="3" type="ORF">FYJ37_05380</name>
</gene>
<keyword evidence="1" id="KW-0472">Membrane</keyword>
<dbReference type="Proteomes" id="UP000462363">
    <property type="component" value="Unassembled WGS sequence"/>
</dbReference>